<reference evidence="1 2" key="1">
    <citation type="submission" date="2023-07" db="EMBL/GenBank/DDBJ databases">
        <title>Sorghum-associated microbial communities from plants grown in Nebraska, USA.</title>
        <authorList>
            <person name="Schachtman D."/>
        </authorList>
    </citation>
    <scope>NUCLEOTIDE SEQUENCE [LARGE SCALE GENOMIC DNA]</scope>
    <source>
        <strain evidence="1 2">BE198</strain>
    </source>
</reference>
<gene>
    <name evidence="1" type="ORF">J2X06_002595</name>
</gene>
<comment type="caution">
    <text evidence="1">The sequence shown here is derived from an EMBL/GenBank/DDBJ whole genome shotgun (WGS) entry which is preliminary data.</text>
</comment>
<dbReference type="EMBL" id="JAVDVY010000002">
    <property type="protein sequence ID" value="MDR7135386.1"/>
    <property type="molecule type" value="Genomic_DNA"/>
</dbReference>
<accession>A0ABU1WCK7</accession>
<evidence type="ECO:0000313" key="2">
    <source>
        <dbReference type="Proteomes" id="UP001251524"/>
    </source>
</evidence>
<dbReference type="Proteomes" id="UP001251524">
    <property type="component" value="Unassembled WGS sequence"/>
</dbReference>
<name>A0ABU1WCK7_9GAMM</name>
<sequence length="58" mass="5908">MNLALTVELTRSVAARQRELPAMPHQGHAVSDVGDGVALVDAVAVAEGVPSDCLAPNS</sequence>
<evidence type="ECO:0000313" key="1">
    <source>
        <dbReference type="EMBL" id="MDR7135386.1"/>
    </source>
</evidence>
<proteinExistence type="predicted"/>
<organism evidence="1 2">
    <name type="scientific">Lysobacter niastensis</name>
    <dbReference type="NCBI Taxonomy" id="380629"/>
    <lineage>
        <taxon>Bacteria</taxon>
        <taxon>Pseudomonadati</taxon>
        <taxon>Pseudomonadota</taxon>
        <taxon>Gammaproteobacteria</taxon>
        <taxon>Lysobacterales</taxon>
        <taxon>Lysobacteraceae</taxon>
        <taxon>Lysobacter</taxon>
    </lineage>
</organism>
<keyword evidence="2" id="KW-1185">Reference proteome</keyword>
<protein>
    <submittedName>
        <fullName evidence="1">Uncharacterized protein</fullName>
    </submittedName>
</protein>